<evidence type="ECO:0000256" key="9">
    <source>
        <dbReference type="ARBA" id="ARBA00022898"/>
    </source>
</evidence>
<sequence length="444" mass="48548">MTTKNDFLNLPGEKAGQLLERRNRIVPDGVSYGVPTFAKSAEGALVEDVDGNRFIDFAGAIGTLNVGHSHPKVVEAIKSQADNFIHTGFNVMMYDSYIELAEKLADLAPGSYDKKVMFLNSGAEAVENAVKVARKYTKRPAVVTFSRAFHGRTLMTMSMTAKVKPYKHEFGPFAPEVYRAPYPYTYRKPDSMTEEEYIEETLESFKRVIDHEISPDRVAAVVIEPVQGEGGFIVPDKKFMQGIREYCSEHGIVMVADEIQTGFTRTGGYFAIDHFDVVPDLITVSKSMGAGVPISGLIGRAEMMDAANAGELGGTYSGSPLGCAAALAVLDVIEEENLNQRAAEVGKKVMDTFNEWKNRYDCIGEARGLGAMCAMELVSDQDSKTPDKDIAGRIMKEAQKRGLLVLTAGVYGNVLRVLMPIVITDDQLEEGLNILEEAIQAASN</sequence>
<dbReference type="STRING" id="930128.SAMN05192532_10571"/>
<dbReference type="PANTHER" id="PTHR11986">
    <property type="entry name" value="AMINOTRANSFERASE CLASS III"/>
    <property type="match status" value="1"/>
</dbReference>
<name>A0A1I2E420_9BACI</name>
<evidence type="ECO:0000256" key="7">
    <source>
        <dbReference type="ARBA" id="ARBA00022576"/>
    </source>
</evidence>
<proteinExistence type="inferred from homology"/>
<dbReference type="InterPro" id="IPR015421">
    <property type="entry name" value="PyrdxlP-dep_Trfase_major"/>
</dbReference>
<keyword evidence="8 17" id="KW-0808">Transferase</keyword>
<dbReference type="GO" id="GO:0030170">
    <property type="term" value="F:pyridoxal phosphate binding"/>
    <property type="evidence" value="ECO:0007669"/>
    <property type="project" value="InterPro"/>
</dbReference>
<dbReference type="InterPro" id="IPR050103">
    <property type="entry name" value="Class-III_PLP-dep_AT"/>
</dbReference>
<dbReference type="GO" id="GO:0047298">
    <property type="term" value="F:(S)-3-amino-2-methylpropionate transaminase activity"/>
    <property type="evidence" value="ECO:0007669"/>
    <property type="project" value="UniProtKB-EC"/>
</dbReference>
<comment type="catalytic activity">
    <reaction evidence="1">
        <text>(S)-3-amino-2-methylpropanoate + 2-oxoglutarate = 2-methyl-3-oxopropanoate + L-glutamate</text>
        <dbReference type="Rhea" id="RHEA:13993"/>
        <dbReference type="ChEBI" id="CHEBI:16810"/>
        <dbReference type="ChEBI" id="CHEBI:29985"/>
        <dbReference type="ChEBI" id="CHEBI:57700"/>
        <dbReference type="ChEBI" id="CHEBI:58655"/>
        <dbReference type="EC" id="2.6.1.22"/>
    </reaction>
</comment>
<evidence type="ECO:0000256" key="15">
    <source>
        <dbReference type="ARBA" id="ARBA00050054"/>
    </source>
</evidence>
<dbReference type="InterPro" id="IPR015422">
    <property type="entry name" value="PyrdxlP-dep_Trfase_small"/>
</dbReference>
<dbReference type="Gene3D" id="3.40.640.10">
    <property type="entry name" value="Type I PLP-dependent aspartate aminotransferase-like (Major domain)"/>
    <property type="match status" value="1"/>
</dbReference>
<evidence type="ECO:0000256" key="12">
    <source>
        <dbReference type="ARBA" id="ARBA00030857"/>
    </source>
</evidence>
<gene>
    <name evidence="17" type="ORF">SAMN05192532_10571</name>
</gene>
<keyword evidence="18" id="KW-1185">Reference proteome</keyword>
<dbReference type="GO" id="GO:0034386">
    <property type="term" value="F:4-aminobutyrate:2-oxoglutarate transaminase activity"/>
    <property type="evidence" value="ECO:0007669"/>
    <property type="project" value="UniProtKB-EC"/>
</dbReference>
<evidence type="ECO:0000313" key="18">
    <source>
        <dbReference type="Proteomes" id="UP000199516"/>
    </source>
</evidence>
<dbReference type="GO" id="GO:0042802">
    <property type="term" value="F:identical protein binding"/>
    <property type="evidence" value="ECO:0007669"/>
    <property type="project" value="TreeGrafter"/>
</dbReference>
<dbReference type="Pfam" id="PF00202">
    <property type="entry name" value="Aminotran_3"/>
    <property type="match status" value="1"/>
</dbReference>
<evidence type="ECO:0000256" key="8">
    <source>
        <dbReference type="ARBA" id="ARBA00022679"/>
    </source>
</evidence>
<evidence type="ECO:0000256" key="10">
    <source>
        <dbReference type="ARBA" id="ARBA00029760"/>
    </source>
</evidence>
<keyword evidence="7 17" id="KW-0032">Aminotransferase</keyword>
<dbReference type="CDD" id="cd00610">
    <property type="entry name" value="OAT_like"/>
    <property type="match status" value="1"/>
</dbReference>
<evidence type="ECO:0000256" key="2">
    <source>
        <dbReference type="ARBA" id="ARBA00001933"/>
    </source>
</evidence>
<evidence type="ECO:0000256" key="13">
    <source>
        <dbReference type="ARBA" id="ARBA00031787"/>
    </source>
</evidence>
<dbReference type="InterPro" id="IPR004632">
    <property type="entry name" value="4NH2But_aminotransferase_bac"/>
</dbReference>
<evidence type="ECO:0000313" key="17">
    <source>
        <dbReference type="EMBL" id="SFE87261.1"/>
    </source>
</evidence>
<dbReference type="Proteomes" id="UP000199516">
    <property type="component" value="Unassembled WGS sequence"/>
</dbReference>
<comment type="cofactor">
    <cofactor evidence="2">
        <name>pyridoxal 5'-phosphate</name>
        <dbReference type="ChEBI" id="CHEBI:597326"/>
    </cofactor>
</comment>
<dbReference type="EMBL" id="FONT01000005">
    <property type="protein sequence ID" value="SFE87261.1"/>
    <property type="molecule type" value="Genomic_DNA"/>
</dbReference>
<dbReference type="NCBIfam" id="TIGR00700">
    <property type="entry name" value="GABAtrnsam"/>
    <property type="match status" value="1"/>
</dbReference>
<dbReference type="PIRSF" id="PIRSF000521">
    <property type="entry name" value="Transaminase_4ab_Lys_Orn"/>
    <property type="match status" value="1"/>
</dbReference>
<evidence type="ECO:0000256" key="16">
    <source>
        <dbReference type="RuleBase" id="RU003560"/>
    </source>
</evidence>
<keyword evidence="9 16" id="KW-0663">Pyridoxal phosphate</keyword>
<dbReference type="GO" id="GO:0009448">
    <property type="term" value="P:gamma-aminobutyric acid metabolic process"/>
    <property type="evidence" value="ECO:0007669"/>
    <property type="project" value="InterPro"/>
</dbReference>
<reference evidence="17 18" key="1">
    <citation type="submission" date="2016-10" db="EMBL/GenBank/DDBJ databases">
        <authorList>
            <person name="de Groot N.N."/>
        </authorList>
    </citation>
    <scope>NUCLEOTIDE SEQUENCE [LARGE SCALE GENOMIC DNA]</scope>
    <source>
        <strain evidence="17 18">DSM 23995</strain>
    </source>
</reference>
<comment type="catalytic activity">
    <reaction evidence="14">
        <text>4-aminobutanoate + 2-oxoglutarate = succinate semialdehyde + L-glutamate</text>
        <dbReference type="Rhea" id="RHEA:23352"/>
        <dbReference type="ChEBI" id="CHEBI:16810"/>
        <dbReference type="ChEBI" id="CHEBI:29985"/>
        <dbReference type="ChEBI" id="CHEBI:57706"/>
        <dbReference type="ChEBI" id="CHEBI:59888"/>
        <dbReference type="EC" id="2.6.1.19"/>
    </reaction>
</comment>
<accession>A0A1I2E420</accession>
<evidence type="ECO:0000256" key="11">
    <source>
        <dbReference type="ARBA" id="ARBA00030204"/>
    </source>
</evidence>
<dbReference type="InterPro" id="IPR015424">
    <property type="entry name" value="PyrdxlP-dep_Trfase"/>
</dbReference>
<dbReference type="AlphaFoldDB" id="A0A1I2E420"/>
<evidence type="ECO:0000256" key="14">
    <source>
        <dbReference type="ARBA" id="ARBA00048021"/>
    </source>
</evidence>
<dbReference type="Gene3D" id="3.90.1150.10">
    <property type="entry name" value="Aspartate Aminotransferase, domain 1"/>
    <property type="match status" value="1"/>
</dbReference>
<dbReference type="NCBIfam" id="NF005376">
    <property type="entry name" value="PRK06918.1"/>
    <property type="match status" value="1"/>
</dbReference>
<dbReference type="EC" id="2.6.1.22" evidence="5"/>
<evidence type="ECO:0000256" key="3">
    <source>
        <dbReference type="ARBA" id="ARBA00005176"/>
    </source>
</evidence>
<dbReference type="PANTHER" id="PTHR11986:SF58">
    <property type="entry name" value="LEUCINE_METHIONINE RACEMASE"/>
    <property type="match status" value="1"/>
</dbReference>
<dbReference type="PROSITE" id="PS00600">
    <property type="entry name" value="AA_TRANSFER_CLASS_3"/>
    <property type="match status" value="1"/>
</dbReference>
<dbReference type="InterPro" id="IPR049704">
    <property type="entry name" value="Aminotrans_3_PPA_site"/>
</dbReference>
<evidence type="ECO:0000256" key="5">
    <source>
        <dbReference type="ARBA" id="ARBA00012876"/>
    </source>
</evidence>
<evidence type="ECO:0000256" key="6">
    <source>
        <dbReference type="ARBA" id="ARBA00012912"/>
    </source>
</evidence>
<evidence type="ECO:0000256" key="1">
    <source>
        <dbReference type="ARBA" id="ARBA00001750"/>
    </source>
</evidence>
<comment type="pathway">
    <text evidence="3">Amino-acid degradation; 4-aminobutanoate degradation.</text>
</comment>
<dbReference type="FunFam" id="3.40.640.10:FF:000013">
    <property type="entry name" value="4-aminobutyrate aminotransferase"/>
    <property type="match status" value="1"/>
</dbReference>
<organism evidence="17 18">
    <name type="scientific">Alteribacillus iranensis</name>
    <dbReference type="NCBI Taxonomy" id="930128"/>
    <lineage>
        <taxon>Bacteria</taxon>
        <taxon>Bacillati</taxon>
        <taxon>Bacillota</taxon>
        <taxon>Bacilli</taxon>
        <taxon>Bacillales</taxon>
        <taxon>Bacillaceae</taxon>
        <taxon>Alteribacillus</taxon>
    </lineage>
</organism>
<comment type="similarity">
    <text evidence="4 16">Belongs to the class-III pyridoxal-phosphate-dependent aminotransferase family.</text>
</comment>
<dbReference type="SUPFAM" id="SSF53383">
    <property type="entry name" value="PLP-dependent transferases"/>
    <property type="match status" value="1"/>
</dbReference>
<dbReference type="EC" id="2.6.1.19" evidence="6"/>
<protein>
    <recommendedName>
        <fullName evidence="12">(S)-3-amino-2-methylpropionate transaminase</fullName>
        <ecNumber evidence="6">2.6.1.19</ecNumber>
        <ecNumber evidence="5">2.6.1.22</ecNumber>
    </recommendedName>
    <alternativeName>
        <fullName evidence="13">GABA aminotransferase</fullName>
    </alternativeName>
    <alternativeName>
        <fullName evidence="11">Gamma-amino-N-butyrate transaminase</fullName>
    </alternativeName>
    <alternativeName>
        <fullName evidence="15">Glutamate:succinic semialdehyde transaminase</fullName>
    </alternativeName>
    <alternativeName>
        <fullName evidence="10">L-AIBAT</fullName>
    </alternativeName>
</protein>
<dbReference type="OrthoDB" id="9807885at2"/>
<dbReference type="InterPro" id="IPR005814">
    <property type="entry name" value="Aminotrans_3"/>
</dbReference>
<dbReference type="RefSeq" id="WP_091661978.1">
    <property type="nucleotide sequence ID" value="NZ_FONT01000005.1"/>
</dbReference>
<evidence type="ECO:0000256" key="4">
    <source>
        <dbReference type="ARBA" id="ARBA00008954"/>
    </source>
</evidence>